<keyword evidence="2" id="KW-1185">Reference proteome</keyword>
<dbReference type="Proteomes" id="UP000023541">
    <property type="component" value="Unassembled WGS sequence"/>
</dbReference>
<dbReference type="EMBL" id="AQRA01000001">
    <property type="protein sequence ID" value="EZH75636.1"/>
    <property type="molecule type" value="Genomic_DNA"/>
</dbReference>
<evidence type="ECO:0000313" key="2">
    <source>
        <dbReference type="Proteomes" id="UP000023541"/>
    </source>
</evidence>
<evidence type="ECO:0000313" key="1">
    <source>
        <dbReference type="EMBL" id="EZH75636.1"/>
    </source>
</evidence>
<proteinExistence type="predicted"/>
<dbReference type="AlphaFoldDB" id="A0A023C009"/>
<dbReference type="OrthoDB" id="1163802at2"/>
<accession>A0A023C009</accession>
<reference evidence="1 2" key="1">
    <citation type="submission" date="2014-04" db="EMBL/GenBank/DDBJ databases">
        <title>Aquimarina sp. 22II-S11-z7 Genome Sequencing.</title>
        <authorList>
            <person name="Lai Q."/>
        </authorList>
    </citation>
    <scope>NUCLEOTIDE SEQUENCE [LARGE SCALE GENOMIC DNA]</scope>
    <source>
        <strain evidence="1 2">22II-S11-z7</strain>
    </source>
</reference>
<gene>
    <name evidence="1" type="ORF">ATO12_02275</name>
</gene>
<comment type="caution">
    <text evidence="1">The sequence shown here is derived from an EMBL/GenBank/DDBJ whole genome shotgun (WGS) entry which is preliminary data.</text>
</comment>
<dbReference type="eggNOG" id="ENOG50312AC">
    <property type="taxonomic scope" value="Bacteria"/>
</dbReference>
<dbReference type="STRING" id="1317122.ATO12_02275"/>
<name>A0A023C009_9FLAO</name>
<organism evidence="1 2">
    <name type="scientific">Aquimarina atlantica</name>
    <dbReference type="NCBI Taxonomy" id="1317122"/>
    <lineage>
        <taxon>Bacteria</taxon>
        <taxon>Pseudomonadati</taxon>
        <taxon>Bacteroidota</taxon>
        <taxon>Flavobacteriia</taxon>
        <taxon>Flavobacteriales</taxon>
        <taxon>Flavobacteriaceae</taxon>
        <taxon>Aquimarina</taxon>
    </lineage>
</organism>
<protein>
    <submittedName>
        <fullName evidence="1">Uncharacterized protein</fullName>
    </submittedName>
</protein>
<sequence>MNTVHQLIQTIDSAIASIQSRHDYISVKFHTEENELTASEVVILYNELKQNALASQKISKSISDIELHEVSSITTTIIKSNKLIASEGQLNRNRTISPSSAIEENITLEALLAAIQNYNA</sequence>
<dbReference type="RefSeq" id="WP_034238261.1">
    <property type="nucleotide sequence ID" value="NZ_AQRA01000001.1"/>
</dbReference>